<dbReference type="InterPro" id="IPR027417">
    <property type="entry name" value="P-loop_NTPase"/>
</dbReference>
<reference evidence="3" key="2">
    <citation type="submission" date="2014-02" db="EMBL/GenBank/DDBJ databases">
        <title>Draft Genome Sequence of extremely halophilic bacteria Halorhodospira halochloris.</title>
        <authorList>
            <person name="Singh K.S."/>
        </authorList>
    </citation>
    <scope>NUCLEOTIDE SEQUENCE [LARGE SCALE GENOMIC DNA]</scope>
    <source>
        <strain evidence="3">A</strain>
    </source>
</reference>
<evidence type="ECO:0000313" key="2">
    <source>
        <dbReference type="EMBL" id="AHK79682.1"/>
    </source>
</evidence>
<dbReference type="Gene3D" id="1.10.8.60">
    <property type="match status" value="1"/>
</dbReference>
<dbReference type="Pfam" id="PF22688">
    <property type="entry name" value="Hda_lid"/>
    <property type="match status" value="1"/>
</dbReference>
<evidence type="ECO:0000259" key="1">
    <source>
        <dbReference type="Pfam" id="PF22688"/>
    </source>
</evidence>
<gene>
    <name evidence="2" type="ORF">M911_11480</name>
</gene>
<reference evidence="2 3" key="1">
    <citation type="journal article" date="2014" name="J Genomics">
        <title>Draft Genome Sequence of the Extremely Halophilic Phototrophic Purple Sulfur Bacterium Halorhodospira halochloris.</title>
        <authorList>
            <person name="Singh K.S."/>
            <person name="Kirksey J."/>
            <person name="Hoff W.D."/>
            <person name="Deole R."/>
        </authorList>
    </citation>
    <scope>NUCLEOTIDE SEQUENCE [LARGE SCALE GENOMIC DNA]</scope>
    <source>
        <strain evidence="2 3">A</strain>
    </source>
</reference>
<dbReference type="Proteomes" id="UP000019442">
    <property type="component" value="Chromosome"/>
</dbReference>
<dbReference type="GO" id="GO:0032297">
    <property type="term" value="P:negative regulation of DNA-templated DNA replication initiation"/>
    <property type="evidence" value="ECO:0007669"/>
    <property type="project" value="InterPro"/>
</dbReference>
<dbReference type="AlphaFoldDB" id="W8KRR9"/>
<dbReference type="PANTHER" id="PTHR30050">
    <property type="entry name" value="CHROMOSOMAL REPLICATION INITIATOR PROTEIN DNAA"/>
    <property type="match status" value="1"/>
</dbReference>
<dbReference type="HOGENOM" id="CLU_072265_1_1_6"/>
<dbReference type="Gene3D" id="3.40.50.300">
    <property type="entry name" value="P-loop containing nucleotide triphosphate hydrolases"/>
    <property type="match status" value="1"/>
</dbReference>
<dbReference type="GO" id="GO:0006270">
    <property type="term" value="P:DNA replication initiation"/>
    <property type="evidence" value="ECO:0007669"/>
    <property type="project" value="TreeGrafter"/>
</dbReference>
<dbReference type="EMBL" id="CP007268">
    <property type="protein sequence ID" value="AHK79682.1"/>
    <property type="molecule type" value="Genomic_DNA"/>
</dbReference>
<proteinExistence type="predicted"/>
<dbReference type="InterPro" id="IPR055199">
    <property type="entry name" value="Hda_lid"/>
</dbReference>
<dbReference type="PANTHER" id="PTHR30050:SF5">
    <property type="entry name" value="DNAA REGULATORY INACTIVATOR HDA"/>
    <property type="match status" value="1"/>
</dbReference>
<organism evidence="2 3">
    <name type="scientific">Ectothiorhodospira haloalkaliphila</name>
    <dbReference type="NCBI Taxonomy" id="421628"/>
    <lineage>
        <taxon>Bacteria</taxon>
        <taxon>Pseudomonadati</taxon>
        <taxon>Pseudomonadota</taxon>
        <taxon>Gammaproteobacteria</taxon>
        <taxon>Chromatiales</taxon>
        <taxon>Ectothiorhodospiraceae</taxon>
        <taxon>Ectothiorhodospira</taxon>
    </lineage>
</organism>
<name>W8KRR9_9GAMM</name>
<sequence>MNPRGDVMTQQLTLDVALRDGATFDVFHSGDHPLGPEAVRAAAQGTGEPQVYLFGEAGCGKTHLLEAACHEVCRAGGRIAYLPMGLLADSGPGVLDGWEGLDLIALDDLDRMPRAADFERALFDFINRQRDAGTRLVLASRTAPQSLSVALPDLRSRLLWGPVFQLHELSDVHKREVLVHRARRRGFDLPPDACDYLLRHKRRDLTSLMGLLDRLDKASLRDKRKITLPFVRKVLQAD</sequence>
<accession>W8KRR9</accession>
<keyword evidence="3" id="KW-1185">Reference proteome</keyword>
<dbReference type="KEGG" id="hhc:M911_11480"/>
<dbReference type="InterPro" id="IPR017788">
    <property type="entry name" value="Hda"/>
</dbReference>
<feature type="domain" description="Hda lid" evidence="1">
    <location>
        <begin position="171"/>
        <end position="235"/>
    </location>
</feature>
<dbReference type="NCBIfam" id="TIGR03420">
    <property type="entry name" value="DnaA_homol_Hda"/>
    <property type="match status" value="1"/>
</dbReference>
<dbReference type="SUPFAM" id="SSF52540">
    <property type="entry name" value="P-loop containing nucleoside triphosphate hydrolases"/>
    <property type="match status" value="1"/>
</dbReference>
<evidence type="ECO:0000313" key="3">
    <source>
        <dbReference type="Proteomes" id="UP000019442"/>
    </source>
</evidence>
<protein>
    <submittedName>
        <fullName evidence="2">DnaA regulatory inactivator Hda</fullName>
    </submittedName>
</protein>